<dbReference type="PANTHER" id="PTHR42939">
    <property type="entry name" value="ABC TRANSPORTER ATP-BINDING PROTEIN ALBC-RELATED"/>
    <property type="match status" value="1"/>
</dbReference>
<evidence type="ECO:0000313" key="6">
    <source>
        <dbReference type="Proteomes" id="UP000614811"/>
    </source>
</evidence>
<dbReference type="PANTHER" id="PTHR42939:SF1">
    <property type="entry name" value="ABC TRANSPORTER ATP-BINDING PROTEIN ALBC-RELATED"/>
    <property type="match status" value="1"/>
</dbReference>
<keyword evidence="3 5" id="KW-0067">ATP-binding</keyword>
<dbReference type="InterPro" id="IPR027417">
    <property type="entry name" value="P-loop_NTPase"/>
</dbReference>
<dbReference type="Pfam" id="PF00005">
    <property type="entry name" value="ABC_tran"/>
    <property type="match status" value="1"/>
</dbReference>
<comment type="caution">
    <text evidence="5">The sequence shown here is derived from an EMBL/GenBank/DDBJ whole genome shotgun (WGS) entry which is preliminary data.</text>
</comment>
<dbReference type="EMBL" id="BMXA01000002">
    <property type="protein sequence ID" value="GHA08098.1"/>
    <property type="molecule type" value="Genomic_DNA"/>
</dbReference>
<dbReference type="SMART" id="SM00382">
    <property type="entry name" value="AAA"/>
    <property type="match status" value="1"/>
</dbReference>
<keyword evidence="2" id="KW-0547">Nucleotide-binding</keyword>
<protein>
    <submittedName>
        <fullName evidence="5">ABC transporter ATP-binding protein</fullName>
    </submittedName>
</protein>
<dbReference type="GO" id="GO:0005524">
    <property type="term" value="F:ATP binding"/>
    <property type="evidence" value="ECO:0007669"/>
    <property type="project" value="UniProtKB-KW"/>
</dbReference>
<keyword evidence="6" id="KW-1185">Reference proteome</keyword>
<dbReference type="PROSITE" id="PS50893">
    <property type="entry name" value="ABC_TRANSPORTER_2"/>
    <property type="match status" value="1"/>
</dbReference>
<feature type="domain" description="ABC transporter" evidence="4">
    <location>
        <begin position="10"/>
        <end position="235"/>
    </location>
</feature>
<proteinExistence type="predicted"/>
<keyword evidence="1" id="KW-0813">Transport</keyword>
<dbReference type="AlphaFoldDB" id="A0A918RPQ9"/>
<dbReference type="RefSeq" id="WP_229794211.1">
    <property type="nucleotide sequence ID" value="NZ_BMXA01000002.1"/>
</dbReference>
<dbReference type="CDD" id="cd03230">
    <property type="entry name" value="ABC_DR_subfamily_A"/>
    <property type="match status" value="1"/>
</dbReference>
<evidence type="ECO:0000259" key="4">
    <source>
        <dbReference type="PROSITE" id="PS50893"/>
    </source>
</evidence>
<evidence type="ECO:0000256" key="1">
    <source>
        <dbReference type="ARBA" id="ARBA00022448"/>
    </source>
</evidence>
<evidence type="ECO:0000313" key="5">
    <source>
        <dbReference type="EMBL" id="GHA08098.1"/>
    </source>
</evidence>
<dbReference type="GO" id="GO:0016887">
    <property type="term" value="F:ATP hydrolysis activity"/>
    <property type="evidence" value="ECO:0007669"/>
    <property type="project" value="InterPro"/>
</dbReference>
<evidence type="ECO:0000256" key="3">
    <source>
        <dbReference type="ARBA" id="ARBA00022840"/>
    </source>
</evidence>
<gene>
    <name evidence="5" type="ORF">GCM10008090_17410</name>
</gene>
<dbReference type="SUPFAM" id="SSF52540">
    <property type="entry name" value="P-loop containing nucleoside triphosphate hydrolases"/>
    <property type="match status" value="1"/>
</dbReference>
<dbReference type="InterPro" id="IPR003593">
    <property type="entry name" value="AAA+_ATPase"/>
</dbReference>
<dbReference type="Proteomes" id="UP000614811">
    <property type="component" value="Unassembled WGS sequence"/>
</dbReference>
<dbReference type="InterPro" id="IPR051782">
    <property type="entry name" value="ABC_Transporter_VariousFunc"/>
</dbReference>
<accession>A0A918RPQ9</accession>
<evidence type="ECO:0000256" key="2">
    <source>
        <dbReference type="ARBA" id="ARBA00022741"/>
    </source>
</evidence>
<organism evidence="5 6">
    <name type="scientific">Arenicella chitinivorans</name>
    <dbReference type="NCBI Taxonomy" id="1329800"/>
    <lineage>
        <taxon>Bacteria</taxon>
        <taxon>Pseudomonadati</taxon>
        <taxon>Pseudomonadota</taxon>
        <taxon>Gammaproteobacteria</taxon>
        <taxon>Arenicellales</taxon>
        <taxon>Arenicellaceae</taxon>
        <taxon>Arenicella</taxon>
    </lineage>
</organism>
<dbReference type="Gene3D" id="3.40.50.300">
    <property type="entry name" value="P-loop containing nucleotide triphosphate hydrolases"/>
    <property type="match status" value="1"/>
</dbReference>
<dbReference type="InterPro" id="IPR003439">
    <property type="entry name" value="ABC_transporter-like_ATP-bd"/>
</dbReference>
<reference evidence="5" key="2">
    <citation type="submission" date="2020-09" db="EMBL/GenBank/DDBJ databases">
        <authorList>
            <person name="Sun Q."/>
            <person name="Kim S."/>
        </authorList>
    </citation>
    <scope>NUCLEOTIDE SEQUENCE</scope>
    <source>
        <strain evidence="5">KCTC 12711</strain>
    </source>
</reference>
<reference evidence="5" key="1">
    <citation type="journal article" date="2014" name="Int. J. Syst. Evol. Microbiol.">
        <title>Complete genome sequence of Corynebacterium casei LMG S-19264T (=DSM 44701T), isolated from a smear-ripened cheese.</title>
        <authorList>
            <consortium name="US DOE Joint Genome Institute (JGI-PGF)"/>
            <person name="Walter F."/>
            <person name="Albersmeier A."/>
            <person name="Kalinowski J."/>
            <person name="Ruckert C."/>
        </authorList>
    </citation>
    <scope>NUCLEOTIDE SEQUENCE</scope>
    <source>
        <strain evidence="5">KCTC 12711</strain>
    </source>
</reference>
<name>A0A918RPQ9_9GAMM</name>
<sequence length="293" mass="32309">MQSPSQAPMIEITGLSKSYGAKKALDAVDLTVGRGEIVGLIGPNGAGKSTLLAAVMGLLAYSGSLQVFGRDPFHQRAAMLEHMSYIADVASLPGWMKVRDLFIFVDAMHPRFDRDKAMSLLSATNITLNDRVDTLSKGMKTRLHLITILAIDTDLLVLDEPTIGLDVLVRRDFQDRLVQDFYNQQRSILITTHQVDEIENILTRVVFINQGRITLDLEMAELRDRFTKLLVTTGETPVLDGLELVHRRELPGRVELIFKGGEGVNSRLATQGEVVTPSLEDLFVAINTPGSQA</sequence>